<dbReference type="Proteomes" id="UP000183071">
    <property type="component" value="Unassembled WGS sequence"/>
</dbReference>
<keyword evidence="2" id="KW-1185">Reference proteome</keyword>
<gene>
    <name evidence="1" type="ORF">SAMN05444353_0835</name>
</gene>
<dbReference type="SUPFAM" id="SSF49899">
    <property type="entry name" value="Concanavalin A-like lectins/glucanases"/>
    <property type="match status" value="1"/>
</dbReference>
<comment type="caution">
    <text evidence="1">The sequence shown here is derived from an EMBL/GenBank/DDBJ whole genome shotgun (WGS) entry which is preliminary data.</text>
</comment>
<sequence length="265" mass="31430">MDKIGYKHINIIENNSLPNRVNLSIDVMNYKLKRIYFIIFIFTLISCSSTKNLKTENLIFIENFNNQKTFSDNWINNSWKSPATYLIEDENLKLSTRPNSKDRVKIRSKKKFTTGSYTWRILIPEFTLYEQVSVGAFLYHNEKKEFEFDFEIGSGKRKLREKLQLNNNEALVYCVSQFEPSNSSQYKVKMSSYASFKMELIDNKGLYFVKWYINNILVKELQTEVSSNIEFKVHCSLENLSFMGDKPSERKNTVWFNSFQYKKIE</sequence>
<accession>A0A1H5GAM2</accession>
<dbReference type="InterPro" id="IPR013320">
    <property type="entry name" value="ConA-like_dom_sf"/>
</dbReference>
<reference evidence="1 2" key="1">
    <citation type="submission" date="2016-10" db="EMBL/GenBank/DDBJ databases">
        <authorList>
            <person name="Varghese N."/>
            <person name="Submissions S."/>
        </authorList>
    </citation>
    <scope>NUCLEOTIDE SEQUENCE [LARGE SCALE GENOMIC DNA]</scope>
    <source>
        <strain evidence="1 2">DSW-5</strain>
    </source>
</reference>
<dbReference type="Gene3D" id="2.60.120.200">
    <property type="match status" value="1"/>
</dbReference>
<name>A0A1H5GAM2_9FLAO</name>
<protein>
    <submittedName>
        <fullName evidence="1">Uncharacterized protein</fullName>
    </submittedName>
</protein>
<organism evidence="1 2">
    <name type="scientific">Polaribacter dokdonensis DSW-5</name>
    <dbReference type="NCBI Taxonomy" id="1300348"/>
    <lineage>
        <taxon>Bacteria</taxon>
        <taxon>Pseudomonadati</taxon>
        <taxon>Bacteroidota</taxon>
        <taxon>Flavobacteriia</taxon>
        <taxon>Flavobacteriales</taxon>
        <taxon>Flavobacteriaceae</taxon>
    </lineage>
</organism>
<dbReference type="EMBL" id="FNUE01000001">
    <property type="protein sequence ID" value="SEE12600.1"/>
    <property type="molecule type" value="Genomic_DNA"/>
</dbReference>
<evidence type="ECO:0000313" key="1">
    <source>
        <dbReference type="EMBL" id="SEE12600.1"/>
    </source>
</evidence>
<evidence type="ECO:0000313" key="2">
    <source>
        <dbReference type="Proteomes" id="UP000183071"/>
    </source>
</evidence>
<proteinExistence type="predicted"/>